<evidence type="ECO:0000313" key="2">
    <source>
        <dbReference type="Proteomes" id="UP000789396"/>
    </source>
</evidence>
<organism evidence="1 2">
    <name type="scientific">Racocetra fulgida</name>
    <dbReference type="NCBI Taxonomy" id="60492"/>
    <lineage>
        <taxon>Eukaryota</taxon>
        <taxon>Fungi</taxon>
        <taxon>Fungi incertae sedis</taxon>
        <taxon>Mucoromycota</taxon>
        <taxon>Glomeromycotina</taxon>
        <taxon>Glomeromycetes</taxon>
        <taxon>Diversisporales</taxon>
        <taxon>Gigasporaceae</taxon>
        <taxon>Racocetra</taxon>
    </lineage>
</organism>
<name>A0A9N9PC48_9GLOM</name>
<dbReference type="OrthoDB" id="2433592at2759"/>
<keyword evidence="2" id="KW-1185">Reference proteome</keyword>
<sequence>QINLKTKIQTSDILLFGLQLESILKTIDQEHIAQHAYRNLATIENELPCEWMIADCKAQINREMDQKIKITVIRILSFNNNNIDQNEYSNIVDSEIVNEVVNILQFIVPDLIKKEILNSQKPVINLRISGDSRNVGKKVKHIMITFAILDDIDNIHNPDHYYI</sequence>
<feature type="non-terminal residue" evidence="1">
    <location>
        <position position="1"/>
    </location>
</feature>
<evidence type="ECO:0000313" key="1">
    <source>
        <dbReference type="EMBL" id="CAG8806557.1"/>
    </source>
</evidence>
<dbReference type="EMBL" id="CAJVPZ010078872">
    <property type="protein sequence ID" value="CAG8806557.1"/>
    <property type="molecule type" value="Genomic_DNA"/>
</dbReference>
<gene>
    <name evidence="1" type="ORF">RFULGI_LOCUS18293</name>
</gene>
<proteinExistence type="predicted"/>
<accession>A0A9N9PC48</accession>
<dbReference type="AlphaFoldDB" id="A0A9N9PC48"/>
<comment type="caution">
    <text evidence="1">The sequence shown here is derived from an EMBL/GenBank/DDBJ whole genome shotgun (WGS) entry which is preliminary data.</text>
</comment>
<feature type="non-terminal residue" evidence="1">
    <location>
        <position position="163"/>
    </location>
</feature>
<reference evidence="1" key="1">
    <citation type="submission" date="2021-06" db="EMBL/GenBank/DDBJ databases">
        <authorList>
            <person name="Kallberg Y."/>
            <person name="Tangrot J."/>
            <person name="Rosling A."/>
        </authorList>
    </citation>
    <scope>NUCLEOTIDE SEQUENCE</scope>
    <source>
        <strain evidence="1">IN212</strain>
    </source>
</reference>
<protein>
    <submittedName>
        <fullName evidence="1">19438_t:CDS:1</fullName>
    </submittedName>
</protein>
<dbReference type="Proteomes" id="UP000789396">
    <property type="component" value="Unassembled WGS sequence"/>
</dbReference>